<evidence type="ECO:0000256" key="1">
    <source>
        <dbReference type="SAM" id="MobiDB-lite"/>
    </source>
</evidence>
<accession>A0ABX6C0V3</accession>
<protein>
    <submittedName>
        <fullName evidence="3">DUF1801 domain-containing protein</fullName>
    </submittedName>
</protein>
<dbReference type="EMBL" id="CP042829">
    <property type="protein sequence ID" value="QFG02912.1"/>
    <property type="molecule type" value="Genomic_DNA"/>
</dbReference>
<sequence>MSAGGRYRPHGGPPVSTPGNEPQPSASAEIDRFIAGIGDWRGETLARLRALILEADPGIVETWKWVTPTRPGVPVWERDGIICTGGAFRGYVKLTFARGAELPDPAGLFNAGFGGNARRAIDLREGEFPDPEAFKELVRAAAALNAAIRSAKRRR</sequence>
<feature type="region of interest" description="Disordered" evidence="1">
    <location>
        <begin position="1"/>
        <end position="26"/>
    </location>
</feature>
<organism evidence="3 4">
    <name type="scientific">Tepidiforma bonchosmolovskayae</name>
    <dbReference type="NCBI Taxonomy" id="2601677"/>
    <lineage>
        <taxon>Bacteria</taxon>
        <taxon>Bacillati</taxon>
        <taxon>Chloroflexota</taxon>
        <taxon>Tepidiformia</taxon>
        <taxon>Tepidiformales</taxon>
        <taxon>Tepidiformaceae</taxon>
        <taxon>Tepidiforma</taxon>
    </lineage>
</organism>
<evidence type="ECO:0000259" key="2">
    <source>
        <dbReference type="Pfam" id="PF08818"/>
    </source>
</evidence>
<name>A0ABX6C0V3_9CHLR</name>
<feature type="compositionally biased region" description="Polar residues" evidence="1">
    <location>
        <begin position="17"/>
        <end position="26"/>
    </location>
</feature>
<proteinExistence type="predicted"/>
<feature type="domain" description="YdhG-like" evidence="2">
    <location>
        <begin position="41"/>
        <end position="141"/>
    </location>
</feature>
<dbReference type="InterPro" id="IPR014922">
    <property type="entry name" value="YdhG-like"/>
</dbReference>
<gene>
    <name evidence="3" type="ORF">Tbon_06275</name>
</gene>
<dbReference type="RefSeq" id="WP_158066831.1">
    <property type="nucleotide sequence ID" value="NZ_CP042829.1"/>
</dbReference>
<keyword evidence="4" id="KW-1185">Reference proteome</keyword>
<dbReference type="SUPFAM" id="SSF159888">
    <property type="entry name" value="YdhG-like"/>
    <property type="match status" value="1"/>
</dbReference>
<reference evidence="3 4" key="1">
    <citation type="submission" date="2019-10" db="EMBL/GenBank/DDBJ databases">
        <title>Thermopilla bonchosmolovskayae gen. nov., sp. nov., a moderately thermophilic Chloroflexi bacterium from a Chukotka hot spring (Arctic, Russia), representing a novel classis Thermopillaia, which include previously uncultivated lineage OLB14.</title>
        <authorList>
            <person name="Kochetkova T.V."/>
            <person name="Zayulina K.S."/>
            <person name="Zhigarkov V.S."/>
            <person name="Minaev N.V."/>
            <person name="Novikov A."/>
            <person name="Toshchakov S.V."/>
            <person name="Elcheninov A.G."/>
            <person name="Kublanov I.V."/>
        </authorList>
    </citation>
    <scope>NUCLEOTIDE SEQUENCE [LARGE SCALE GENOMIC DNA]</scope>
    <source>
        <strain evidence="3 4">3753O</strain>
    </source>
</reference>
<dbReference type="Pfam" id="PF08818">
    <property type="entry name" value="DUF1801"/>
    <property type="match status" value="1"/>
</dbReference>
<dbReference type="Proteomes" id="UP000326331">
    <property type="component" value="Chromosome"/>
</dbReference>
<dbReference type="Gene3D" id="3.90.1150.200">
    <property type="match status" value="1"/>
</dbReference>
<evidence type="ECO:0000313" key="3">
    <source>
        <dbReference type="EMBL" id="QFG02912.1"/>
    </source>
</evidence>
<evidence type="ECO:0000313" key="4">
    <source>
        <dbReference type="Proteomes" id="UP000326331"/>
    </source>
</evidence>